<name>A0AAV7UY45_PLEWA</name>
<evidence type="ECO:0000313" key="3">
    <source>
        <dbReference type="Proteomes" id="UP001066276"/>
    </source>
</evidence>
<gene>
    <name evidence="2" type="ORF">NDU88_003124</name>
</gene>
<keyword evidence="3" id="KW-1185">Reference proteome</keyword>
<accession>A0AAV7UY45</accession>
<dbReference type="EMBL" id="JANPWB010000004">
    <property type="protein sequence ID" value="KAJ1193828.1"/>
    <property type="molecule type" value="Genomic_DNA"/>
</dbReference>
<evidence type="ECO:0000313" key="2">
    <source>
        <dbReference type="EMBL" id="KAJ1193828.1"/>
    </source>
</evidence>
<feature type="region of interest" description="Disordered" evidence="1">
    <location>
        <begin position="66"/>
        <end position="106"/>
    </location>
</feature>
<dbReference type="Proteomes" id="UP001066276">
    <property type="component" value="Chromosome 2_2"/>
</dbReference>
<evidence type="ECO:0000256" key="1">
    <source>
        <dbReference type="SAM" id="MobiDB-lite"/>
    </source>
</evidence>
<protein>
    <submittedName>
        <fullName evidence="2">Uncharacterized protein</fullName>
    </submittedName>
</protein>
<organism evidence="2 3">
    <name type="scientific">Pleurodeles waltl</name>
    <name type="common">Iberian ribbed newt</name>
    <dbReference type="NCBI Taxonomy" id="8319"/>
    <lineage>
        <taxon>Eukaryota</taxon>
        <taxon>Metazoa</taxon>
        <taxon>Chordata</taxon>
        <taxon>Craniata</taxon>
        <taxon>Vertebrata</taxon>
        <taxon>Euteleostomi</taxon>
        <taxon>Amphibia</taxon>
        <taxon>Batrachia</taxon>
        <taxon>Caudata</taxon>
        <taxon>Salamandroidea</taxon>
        <taxon>Salamandridae</taxon>
        <taxon>Pleurodelinae</taxon>
        <taxon>Pleurodeles</taxon>
    </lineage>
</organism>
<sequence length="162" mass="16880">MENGDVHVPVRAAESGAVLAAREFASREAPQPARGRLNGPVRSVCSLVLGPGSFVLSLEEAALTSASPRRLGASTRPGCERREAGAQGLMRPRTPPLTSRVEARPRNSAVFRGKGSFTTRQQRPGLLGALLAFALGFDVRCPGDPSVSRPQACQTGPAAAAP</sequence>
<reference evidence="2" key="1">
    <citation type="journal article" date="2022" name="bioRxiv">
        <title>Sequencing and chromosome-scale assembly of the giantPleurodeles waltlgenome.</title>
        <authorList>
            <person name="Brown T."/>
            <person name="Elewa A."/>
            <person name="Iarovenko S."/>
            <person name="Subramanian E."/>
            <person name="Araus A.J."/>
            <person name="Petzold A."/>
            <person name="Susuki M."/>
            <person name="Suzuki K.-i.T."/>
            <person name="Hayashi T."/>
            <person name="Toyoda A."/>
            <person name="Oliveira C."/>
            <person name="Osipova E."/>
            <person name="Leigh N.D."/>
            <person name="Simon A."/>
            <person name="Yun M.H."/>
        </authorList>
    </citation>
    <scope>NUCLEOTIDE SEQUENCE</scope>
    <source>
        <strain evidence="2">20211129_DDA</strain>
        <tissue evidence="2">Liver</tissue>
    </source>
</reference>
<proteinExistence type="predicted"/>
<comment type="caution">
    <text evidence="2">The sequence shown here is derived from an EMBL/GenBank/DDBJ whole genome shotgun (WGS) entry which is preliminary data.</text>
</comment>
<dbReference type="AlphaFoldDB" id="A0AAV7UY45"/>